<sequence length="136" mass="15397">MKAIQLYRDGAFDELYVCYKHHVNALISEYRAEKMLPLTDLDSHEAVGYEVDYLFEPNKEEILEILLPQYAESLIYGAIIDAKSSEHASRMTAMKSATDNATNMINDMTIQYNRVRQTAITQEITEIVGGASALED</sequence>
<evidence type="ECO:0000256" key="2">
    <source>
        <dbReference type="ARBA" id="ARBA00007681"/>
    </source>
</evidence>
<dbReference type="PROSITE" id="PS00153">
    <property type="entry name" value="ATPASE_GAMMA"/>
    <property type="match status" value="1"/>
</dbReference>
<comment type="caution">
    <text evidence="9">The sequence shown here is derived from an EMBL/GenBank/DDBJ whole genome shotgun (WGS) entry which is preliminary data.</text>
</comment>
<dbReference type="CDD" id="cd12151">
    <property type="entry name" value="F1-ATPase_gamma"/>
    <property type="match status" value="1"/>
</dbReference>
<dbReference type="AlphaFoldDB" id="A0A645JCW6"/>
<dbReference type="GO" id="GO:0046933">
    <property type="term" value="F:proton-transporting ATP synthase activity, rotational mechanism"/>
    <property type="evidence" value="ECO:0007669"/>
    <property type="project" value="InterPro"/>
</dbReference>
<evidence type="ECO:0000313" key="9">
    <source>
        <dbReference type="EMBL" id="MPN60509.1"/>
    </source>
</evidence>
<dbReference type="InterPro" id="IPR035968">
    <property type="entry name" value="ATP_synth_F1_ATPase_gsu"/>
</dbReference>
<dbReference type="PANTHER" id="PTHR11693">
    <property type="entry name" value="ATP SYNTHASE GAMMA CHAIN"/>
    <property type="match status" value="1"/>
</dbReference>
<keyword evidence="8" id="KW-0066">ATP synthesis</keyword>
<keyword evidence="7" id="KW-0139">CF(1)</keyword>
<dbReference type="PANTHER" id="PTHR11693:SF22">
    <property type="entry name" value="ATP SYNTHASE SUBUNIT GAMMA, MITOCHONDRIAL"/>
    <property type="match status" value="1"/>
</dbReference>
<keyword evidence="5" id="KW-0406">Ion transport</keyword>
<comment type="subcellular location">
    <subcellularLocation>
        <location evidence="1">Membrane</location>
        <topology evidence="1">Peripheral membrane protein</topology>
    </subcellularLocation>
</comment>
<dbReference type="EMBL" id="VSSQ01135862">
    <property type="protein sequence ID" value="MPN60509.1"/>
    <property type="molecule type" value="Genomic_DNA"/>
</dbReference>
<protein>
    <submittedName>
        <fullName evidence="9">ATP synthase gamma chain</fullName>
    </submittedName>
</protein>
<dbReference type="GO" id="GO:0045259">
    <property type="term" value="C:proton-transporting ATP synthase complex"/>
    <property type="evidence" value="ECO:0007669"/>
    <property type="project" value="UniProtKB-KW"/>
</dbReference>
<accession>A0A645JCW6</accession>
<keyword evidence="3" id="KW-0813">Transport</keyword>
<evidence type="ECO:0000256" key="5">
    <source>
        <dbReference type="ARBA" id="ARBA00023065"/>
    </source>
</evidence>
<evidence type="ECO:0000256" key="3">
    <source>
        <dbReference type="ARBA" id="ARBA00022448"/>
    </source>
</evidence>
<dbReference type="InterPro" id="IPR000131">
    <property type="entry name" value="ATP_synth_F1_gsu"/>
</dbReference>
<evidence type="ECO:0000256" key="4">
    <source>
        <dbReference type="ARBA" id="ARBA00022781"/>
    </source>
</evidence>
<comment type="similarity">
    <text evidence="2">Belongs to the ATPase gamma chain family.</text>
</comment>
<reference evidence="9" key="1">
    <citation type="submission" date="2019-08" db="EMBL/GenBank/DDBJ databases">
        <authorList>
            <person name="Kucharzyk K."/>
            <person name="Murdoch R.W."/>
            <person name="Higgins S."/>
            <person name="Loffler F."/>
        </authorList>
    </citation>
    <scope>NUCLEOTIDE SEQUENCE</scope>
</reference>
<dbReference type="PRINTS" id="PR00126">
    <property type="entry name" value="ATPASEGAMMA"/>
</dbReference>
<keyword evidence="4" id="KW-0375">Hydrogen ion transport</keyword>
<evidence type="ECO:0000256" key="7">
    <source>
        <dbReference type="ARBA" id="ARBA00023196"/>
    </source>
</evidence>
<dbReference type="Pfam" id="PF00231">
    <property type="entry name" value="ATP-synt"/>
    <property type="match status" value="1"/>
</dbReference>
<proteinExistence type="inferred from homology"/>
<evidence type="ECO:0000256" key="8">
    <source>
        <dbReference type="ARBA" id="ARBA00023310"/>
    </source>
</evidence>
<dbReference type="SUPFAM" id="SSF52943">
    <property type="entry name" value="ATP synthase (F1-ATPase), gamma subunit"/>
    <property type="match status" value="1"/>
</dbReference>
<evidence type="ECO:0000256" key="6">
    <source>
        <dbReference type="ARBA" id="ARBA00023136"/>
    </source>
</evidence>
<keyword evidence="6" id="KW-0472">Membrane</keyword>
<gene>
    <name evidence="9" type="primary">atpG_42</name>
    <name evidence="9" type="ORF">SDC9_208237</name>
</gene>
<organism evidence="9">
    <name type="scientific">bioreactor metagenome</name>
    <dbReference type="NCBI Taxonomy" id="1076179"/>
    <lineage>
        <taxon>unclassified sequences</taxon>
        <taxon>metagenomes</taxon>
        <taxon>ecological metagenomes</taxon>
    </lineage>
</organism>
<dbReference type="Gene3D" id="1.10.287.80">
    <property type="entry name" value="ATP synthase, gamma subunit, helix hairpin domain"/>
    <property type="match status" value="1"/>
</dbReference>
<dbReference type="InterPro" id="IPR023632">
    <property type="entry name" value="ATP_synth_F1_gsu_CS"/>
</dbReference>
<name>A0A645JCW6_9ZZZZ</name>
<evidence type="ECO:0000256" key="1">
    <source>
        <dbReference type="ARBA" id="ARBA00004170"/>
    </source>
</evidence>